<dbReference type="GO" id="GO:0005737">
    <property type="term" value="C:cytoplasm"/>
    <property type="evidence" value="ECO:0007669"/>
    <property type="project" value="TreeGrafter"/>
</dbReference>
<evidence type="ECO:0000313" key="3">
    <source>
        <dbReference type="EMBL" id="GJE85472.1"/>
    </source>
</evidence>
<dbReference type="InterPro" id="IPR011600">
    <property type="entry name" value="Pept_C14_caspase"/>
</dbReference>
<reference evidence="3 4" key="1">
    <citation type="submission" date="2021-08" db="EMBL/GenBank/DDBJ databases">
        <title>Draft Genome Sequence of Phanerochaete sordida strain YK-624.</title>
        <authorList>
            <person name="Mori T."/>
            <person name="Dohra H."/>
            <person name="Suzuki T."/>
            <person name="Kawagishi H."/>
            <person name="Hirai H."/>
        </authorList>
    </citation>
    <scope>NUCLEOTIDE SEQUENCE [LARGE SCALE GENOMIC DNA]</scope>
    <source>
        <strain evidence="3 4">YK-624</strain>
    </source>
</reference>
<protein>
    <submittedName>
        <fullName evidence="3">Caspase family protein</fullName>
    </submittedName>
</protein>
<dbReference type="GO" id="GO:0006508">
    <property type="term" value="P:proteolysis"/>
    <property type="evidence" value="ECO:0007669"/>
    <property type="project" value="InterPro"/>
</dbReference>
<dbReference type="Pfam" id="PF00656">
    <property type="entry name" value="Peptidase_C14"/>
    <property type="match status" value="1"/>
</dbReference>
<evidence type="ECO:0000256" key="1">
    <source>
        <dbReference type="ARBA" id="ARBA00009005"/>
    </source>
</evidence>
<gene>
    <name evidence="3" type="ORF">PsYK624_015510</name>
</gene>
<proteinExistence type="inferred from homology"/>
<comment type="caution">
    <text evidence="3">The sequence shown here is derived from an EMBL/GenBank/DDBJ whole genome shotgun (WGS) entry which is preliminary data.</text>
</comment>
<accession>A0A9P3FZQ1</accession>
<dbReference type="OrthoDB" id="3223806at2759"/>
<comment type="similarity">
    <text evidence="1">Belongs to the peptidase C14B family.</text>
</comment>
<sequence>MTKKAVLVGIHYHSFHPHHRLGSAYQDVDDIKAFLIGERNPASLDDIADSLTDTLGFDEENITELKDNVGVHDSTYPSKRHLTHALHGLVRDAEAGDHLVFHFSGHGSQKPDLNGDEDDGMDEAIWPADVKPNHDLSDADGVIIDDWIKAELVDKVPEGATLTIFLDCCHSGTGADLKYSYVDGEPVPHAKHKVGMKKLTKDSNNDEAIVVSWAACQDPHLTISFSESGGYFVKAFIQAYGKSTLTCSLAHRLNIIAEEEPNATHQELLHRMKHDMLRTAQGHLEGRRDSMKRKHFQKLQNWWEDAHSEPVLGILNDEEQVLETPVAETFGVE</sequence>
<keyword evidence="4" id="KW-1185">Reference proteome</keyword>
<evidence type="ECO:0000313" key="4">
    <source>
        <dbReference type="Proteomes" id="UP000703269"/>
    </source>
</evidence>
<dbReference type="AlphaFoldDB" id="A0A9P3FZQ1"/>
<dbReference type="PANTHER" id="PTHR48104">
    <property type="entry name" value="METACASPASE-4"/>
    <property type="match status" value="1"/>
</dbReference>
<evidence type="ECO:0000259" key="2">
    <source>
        <dbReference type="Pfam" id="PF00656"/>
    </source>
</evidence>
<name>A0A9P3FZQ1_9APHY</name>
<feature type="domain" description="Peptidase C14 caspase" evidence="2">
    <location>
        <begin position="4"/>
        <end position="249"/>
    </location>
</feature>
<dbReference type="PANTHER" id="PTHR48104:SF30">
    <property type="entry name" value="METACASPASE-1"/>
    <property type="match status" value="1"/>
</dbReference>
<dbReference type="Gene3D" id="3.40.50.12660">
    <property type="match status" value="1"/>
</dbReference>
<dbReference type="InterPro" id="IPR050452">
    <property type="entry name" value="Metacaspase"/>
</dbReference>
<dbReference type="EMBL" id="BPQB01000002">
    <property type="protein sequence ID" value="GJE85472.1"/>
    <property type="molecule type" value="Genomic_DNA"/>
</dbReference>
<organism evidence="3 4">
    <name type="scientific">Phanerochaete sordida</name>
    <dbReference type="NCBI Taxonomy" id="48140"/>
    <lineage>
        <taxon>Eukaryota</taxon>
        <taxon>Fungi</taxon>
        <taxon>Dikarya</taxon>
        <taxon>Basidiomycota</taxon>
        <taxon>Agaricomycotina</taxon>
        <taxon>Agaricomycetes</taxon>
        <taxon>Polyporales</taxon>
        <taxon>Phanerochaetaceae</taxon>
        <taxon>Phanerochaete</taxon>
    </lineage>
</organism>
<dbReference type="Proteomes" id="UP000703269">
    <property type="component" value="Unassembled WGS sequence"/>
</dbReference>
<dbReference type="GO" id="GO:0004197">
    <property type="term" value="F:cysteine-type endopeptidase activity"/>
    <property type="evidence" value="ECO:0007669"/>
    <property type="project" value="InterPro"/>
</dbReference>